<sequence length="79" mass="8702">MEEICMLIVSAPLKTDMVCAALDGYDKDGVTMKLLSRKGMEMRFEVTGSSGFDAVGLAKSIIRATEFGEALYFGVRWQD</sequence>
<dbReference type="EMBL" id="AAXG02000004">
    <property type="protein sequence ID" value="EDN01816.1"/>
    <property type="molecule type" value="Genomic_DNA"/>
</dbReference>
<evidence type="ECO:0000313" key="1">
    <source>
        <dbReference type="EMBL" id="EDN01816.1"/>
    </source>
</evidence>
<protein>
    <submittedName>
        <fullName evidence="1">Uncharacterized protein</fullName>
    </submittedName>
</protein>
<keyword evidence="2" id="KW-1185">Reference proteome</keyword>
<reference evidence="1 2" key="1">
    <citation type="submission" date="2007-04" db="EMBL/GenBank/DDBJ databases">
        <authorList>
            <person name="Fulton L."/>
            <person name="Clifton S."/>
            <person name="Fulton B."/>
            <person name="Xu J."/>
            <person name="Minx P."/>
            <person name="Pepin K.H."/>
            <person name="Johnson M."/>
            <person name="Thiruvilangam P."/>
            <person name="Bhonagiri V."/>
            <person name="Nash W.E."/>
            <person name="Mardis E.R."/>
            <person name="Wilson R.K."/>
        </authorList>
    </citation>
    <scope>NUCLEOTIDE SEQUENCE [LARGE SCALE GENOMIC DNA]</scope>
    <source>
        <strain evidence="1 2">ATCC 29799</strain>
    </source>
</reference>
<reference evidence="1 2" key="2">
    <citation type="submission" date="2007-06" db="EMBL/GenBank/DDBJ databases">
        <title>Draft genome sequence of Pseudoflavonifractor capillosus ATCC 29799.</title>
        <authorList>
            <person name="Sudarsanam P."/>
            <person name="Ley R."/>
            <person name="Guruge J."/>
            <person name="Turnbaugh P.J."/>
            <person name="Mahowald M."/>
            <person name="Liep D."/>
            <person name="Gordon J."/>
        </authorList>
    </citation>
    <scope>NUCLEOTIDE SEQUENCE [LARGE SCALE GENOMIC DNA]</scope>
    <source>
        <strain evidence="1 2">ATCC 29799</strain>
    </source>
</reference>
<dbReference type="AlphaFoldDB" id="A6NQL1"/>
<dbReference type="eggNOG" id="ENOG50325GT">
    <property type="taxonomic scope" value="Bacteria"/>
</dbReference>
<dbReference type="STRING" id="411467.BACCAP_00482"/>
<dbReference type="Proteomes" id="UP000003639">
    <property type="component" value="Unassembled WGS sequence"/>
</dbReference>
<organism evidence="1 2">
    <name type="scientific">Pseudoflavonifractor capillosus ATCC 29799</name>
    <dbReference type="NCBI Taxonomy" id="411467"/>
    <lineage>
        <taxon>Bacteria</taxon>
        <taxon>Bacillati</taxon>
        <taxon>Bacillota</taxon>
        <taxon>Clostridia</taxon>
        <taxon>Eubacteriales</taxon>
        <taxon>Oscillospiraceae</taxon>
        <taxon>Pseudoflavonifractor</taxon>
    </lineage>
</organism>
<accession>A6NQL1</accession>
<name>A6NQL1_9FIRM</name>
<gene>
    <name evidence="1" type="ORF">BACCAP_00482</name>
</gene>
<evidence type="ECO:0000313" key="2">
    <source>
        <dbReference type="Proteomes" id="UP000003639"/>
    </source>
</evidence>
<proteinExistence type="predicted"/>
<comment type="caution">
    <text evidence="1">The sequence shown here is derived from an EMBL/GenBank/DDBJ whole genome shotgun (WGS) entry which is preliminary data.</text>
</comment>